<sequence>MTIRKGFHYQTINKTGAATKRYPDRKDGRQITQVPVGPVIGNTGVVVIGEELFAQSIKFIQHHVFEAGKVIAP</sequence>
<dbReference type="Proteomes" id="UP000306918">
    <property type="component" value="Unassembled WGS sequence"/>
</dbReference>
<name>A0A4S8HX76_9BACT</name>
<comment type="caution">
    <text evidence="1">The sequence shown here is derived from an EMBL/GenBank/DDBJ whole genome shotgun (WGS) entry which is preliminary data.</text>
</comment>
<keyword evidence="2" id="KW-1185">Reference proteome</keyword>
<proteinExistence type="predicted"/>
<protein>
    <submittedName>
        <fullName evidence="1">Uncharacterized protein</fullName>
    </submittedName>
</protein>
<accession>A0A4S8HX76</accession>
<dbReference type="AlphaFoldDB" id="A0A4S8HX76"/>
<evidence type="ECO:0000313" key="2">
    <source>
        <dbReference type="Proteomes" id="UP000306918"/>
    </source>
</evidence>
<evidence type="ECO:0000313" key="1">
    <source>
        <dbReference type="EMBL" id="THU39369.1"/>
    </source>
</evidence>
<reference evidence="1 2" key="1">
    <citation type="submission" date="2019-04" db="EMBL/GenBank/DDBJ databases">
        <title>Niastella caeni sp. nov., isolated from activated sludge.</title>
        <authorList>
            <person name="Sheng M."/>
        </authorList>
    </citation>
    <scope>NUCLEOTIDE SEQUENCE [LARGE SCALE GENOMIC DNA]</scope>
    <source>
        <strain evidence="1 2">HX-2-15</strain>
    </source>
</reference>
<dbReference type="EMBL" id="STFF01000003">
    <property type="protein sequence ID" value="THU39369.1"/>
    <property type="molecule type" value="Genomic_DNA"/>
</dbReference>
<dbReference type="RefSeq" id="WP_136577501.1">
    <property type="nucleotide sequence ID" value="NZ_STFF01000003.1"/>
</dbReference>
<gene>
    <name evidence="1" type="ORF">FAM09_12735</name>
</gene>
<organism evidence="1 2">
    <name type="scientific">Niastella caeni</name>
    <dbReference type="NCBI Taxonomy" id="2569763"/>
    <lineage>
        <taxon>Bacteria</taxon>
        <taxon>Pseudomonadati</taxon>
        <taxon>Bacteroidota</taxon>
        <taxon>Chitinophagia</taxon>
        <taxon>Chitinophagales</taxon>
        <taxon>Chitinophagaceae</taxon>
        <taxon>Niastella</taxon>
    </lineage>
</organism>